<evidence type="ECO:0000313" key="1">
    <source>
        <dbReference type="EMBL" id="KAJ7732152.1"/>
    </source>
</evidence>
<dbReference type="EMBL" id="JARKIB010000147">
    <property type="protein sequence ID" value="KAJ7732152.1"/>
    <property type="molecule type" value="Genomic_DNA"/>
</dbReference>
<name>A0AAD7I1P6_9AGAR</name>
<proteinExistence type="predicted"/>
<accession>A0AAD7I1P6</accession>
<dbReference type="InterPro" id="IPR011990">
    <property type="entry name" value="TPR-like_helical_dom_sf"/>
</dbReference>
<evidence type="ECO:0000313" key="2">
    <source>
        <dbReference type="Proteomes" id="UP001215598"/>
    </source>
</evidence>
<dbReference type="AlphaFoldDB" id="A0AAD7I1P6"/>
<dbReference type="Proteomes" id="UP001215598">
    <property type="component" value="Unassembled WGS sequence"/>
</dbReference>
<keyword evidence="2" id="KW-1185">Reference proteome</keyword>
<reference evidence="1" key="1">
    <citation type="submission" date="2023-03" db="EMBL/GenBank/DDBJ databases">
        <title>Massive genome expansion in bonnet fungi (Mycena s.s.) driven by repeated elements and novel gene families across ecological guilds.</title>
        <authorList>
            <consortium name="Lawrence Berkeley National Laboratory"/>
            <person name="Harder C.B."/>
            <person name="Miyauchi S."/>
            <person name="Viragh M."/>
            <person name="Kuo A."/>
            <person name="Thoen E."/>
            <person name="Andreopoulos B."/>
            <person name="Lu D."/>
            <person name="Skrede I."/>
            <person name="Drula E."/>
            <person name="Henrissat B."/>
            <person name="Morin E."/>
            <person name="Kohler A."/>
            <person name="Barry K."/>
            <person name="LaButti K."/>
            <person name="Morin E."/>
            <person name="Salamov A."/>
            <person name="Lipzen A."/>
            <person name="Mereny Z."/>
            <person name="Hegedus B."/>
            <person name="Baldrian P."/>
            <person name="Stursova M."/>
            <person name="Weitz H."/>
            <person name="Taylor A."/>
            <person name="Grigoriev I.V."/>
            <person name="Nagy L.G."/>
            <person name="Martin F."/>
            <person name="Kauserud H."/>
        </authorList>
    </citation>
    <scope>NUCLEOTIDE SEQUENCE</scope>
    <source>
        <strain evidence="1">CBHHK182m</strain>
    </source>
</reference>
<sequence length="622" mass="70484">MPHSQDLLALLSILPDGLSDVELKQGKFPIKDILGCKTALLRTALAYTDDHKRLKVLVPVREYMGRCYPPTEPIIRPLLAHFHELLELYVTVFGKESGAFPIARITSNYTNIQNVLRCGLQPEHPDMAKSIYCTCDFNSFTRHLGHATLLMKDINPILPSLHDHRLKTYFIIELFNSFYYNPISEPETLIAQALDHLKHLDDPDLESRFHRALGVYYSQQKHDMTKAVKHAQTALFLAQSNGNYGGQCIALEGLSRLEWFRGQYTAGQAYAKEEQKVARISGNLFQEATGLCYESFCMQTLGHYKHCNSMLTRARTLLRLCGMSYGGRDYDVMCTQAEVHKNKSEYIEARNIQNQILQMLPATHNLYHEGSALANISEVEISMGVSKNVIQPKIDSCKIIVKAHAILSTACDMIQADLNLREGNMSDLLFCQCLRRAWGRYSEAVNYCLERLGDQSRWDESYHPSSWTTVFLVNSLRTKQRLQVYKALQFLGDVFLKETEEATSISLFTLALEGFTEMDVHRSRAECMIRLGDISKGSTDLLKALELWETARPLFERSSQVKRVQDIDERLAGINDEVKEQHRINLRQLAELNAPMGKAGGVKEDLSDTGSEKGYNGLVVVA</sequence>
<protein>
    <submittedName>
        <fullName evidence="1">Uncharacterized protein</fullName>
    </submittedName>
</protein>
<gene>
    <name evidence="1" type="ORF">B0H16DRAFT_1770586</name>
</gene>
<dbReference type="Gene3D" id="1.25.40.10">
    <property type="entry name" value="Tetratricopeptide repeat domain"/>
    <property type="match status" value="2"/>
</dbReference>
<organism evidence="1 2">
    <name type="scientific">Mycena metata</name>
    <dbReference type="NCBI Taxonomy" id="1033252"/>
    <lineage>
        <taxon>Eukaryota</taxon>
        <taxon>Fungi</taxon>
        <taxon>Dikarya</taxon>
        <taxon>Basidiomycota</taxon>
        <taxon>Agaricomycotina</taxon>
        <taxon>Agaricomycetes</taxon>
        <taxon>Agaricomycetidae</taxon>
        <taxon>Agaricales</taxon>
        <taxon>Marasmiineae</taxon>
        <taxon>Mycenaceae</taxon>
        <taxon>Mycena</taxon>
    </lineage>
</organism>
<dbReference type="SUPFAM" id="SSF48452">
    <property type="entry name" value="TPR-like"/>
    <property type="match status" value="1"/>
</dbReference>
<comment type="caution">
    <text evidence="1">The sequence shown here is derived from an EMBL/GenBank/DDBJ whole genome shotgun (WGS) entry which is preliminary data.</text>
</comment>